<dbReference type="GO" id="GO:0016597">
    <property type="term" value="F:amino acid binding"/>
    <property type="evidence" value="ECO:0007669"/>
    <property type="project" value="InterPro"/>
</dbReference>
<dbReference type="PANTHER" id="PTHR45753">
    <property type="entry name" value="ORNITHINE CARBAMOYLTRANSFERASE, MITOCHONDRIAL"/>
    <property type="match status" value="1"/>
</dbReference>
<dbReference type="EMBL" id="LMWY01000043">
    <property type="protein sequence ID" value="KUN96762.1"/>
    <property type="molecule type" value="Genomic_DNA"/>
</dbReference>
<evidence type="ECO:0000259" key="2">
    <source>
        <dbReference type="Pfam" id="PF00185"/>
    </source>
</evidence>
<evidence type="ECO:0008006" key="6">
    <source>
        <dbReference type="Google" id="ProtNLM"/>
    </source>
</evidence>
<name>A0A101TQT3_9ACTN</name>
<proteinExistence type="predicted"/>
<dbReference type="AlphaFoldDB" id="A0A101TQT3"/>
<gene>
    <name evidence="4" type="ORF">AQJ67_31750</name>
</gene>
<reference evidence="4 5" key="1">
    <citation type="submission" date="2015-10" db="EMBL/GenBank/DDBJ databases">
        <title>Draft genome sequence of Streptomyces caeruleatus NRRL B-24802, type strain for the species Streptomyces caeruleatus.</title>
        <authorList>
            <person name="Ruckert C."/>
            <person name="Winkler A."/>
            <person name="Kalinowski J."/>
            <person name="Kampfer P."/>
            <person name="Glaeser S."/>
        </authorList>
    </citation>
    <scope>NUCLEOTIDE SEQUENCE [LARGE SCALE GENOMIC DNA]</scope>
    <source>
        <strain evidence="4 5">NRRL B-24802</strain>
    </source>
</reference>
<evidence type="ECO:0000259" key="3">
    <source>
        <dbReference type="Pfam" id="PF02729"/>
    </source>
</evidence>
<dbReference type="PRINTS" id="PR00101">
    <property type="entry name" value="ATCASE"/>
</dbReference>
<dbReference type="Proteomes" id="UP000053429">
    <property type="component" value="Unassembled WGS sequence"/>
</dbReference>
<dbReference type="GO" id="GO:0006520">
    <property type="term" value="P:amino acid metabolic process"/>
    <property type="evidence" value="ECO:0007669"/>
    <property type="project" value="InterPro"/>
</dbReference>
<dbReference type="GO" id="GO:0016743">
    <property type="term" value="F:carboxyl- or carbamoyltransferase activity"/>
    <property type="evidence" value="ECO:0007669"/>
    <property type="project" value="InterPro"/>
</dbReference>
<evidence type="ECO:0000313" key="4">
    <source>
        <dbReference type="EMBL" id="KUN96762.1"/>
    </source>
</evidence>
<evidence type="ECO:0000256" key="1">
    <source>
        <dbReference type="ARBA" id="ARBA00022679"/>
    </source>
</evidence>
<dbReference type="STRING" id="661399.AQJ67_31750"/>
<dbReference type="RefSeq" id="WP_062722803.1">
    <property type="nucleotide sequence ID" value="NZ_KQ948935.1"/>
</dbReference>
<comment type="caution">
    <text evidence="4">The sequence shown here is derived from an EMBL/GenBank/DDBJ whole genome shotgun (WGS) entry which is preliminary data.</text>
</comment>
<dbReference type="PANTHER" id="PTHR45753:SF6">
    <property type="entry name" value="ASPARTATE CARBAMOYLTRANSFERASE"/>
    <property type="match status" value="1"/>
</dbReference>
<dbReference type="Pfam" id="PF00185">
    <property type="entry name" value="OTCace"/>
    <property type="match status" value="1"/>
</dbReference>
<dbReference type="Gene3D" id="3.40.50.1370">
    <property type="entry name" value="Aspartate/ornithine carbamoyltransferase"/>
    <property type="match status" value="2"/>
</dbReference>
<dbReference type="InterPro" id="IPR006132">
    <property type="entry name" value="Asp/Orn_carbamoyltranf_P-bd"/>
</dbReference>
<protein>
    <recommendedName>
        <fullName evidence="6">Aspartate carbamoyltransferase</fullName>
    </recommendedName>
</protein>
<accession>A0A101TQT3</accession>
<dbReference type="InterPro" id="IPR006131">
    <property type="entry name" value="Asp_carbamoyltransf_Asp/Orn-bd"/>
</dbReference>
<organism evidence="4 5">
    <name type="scientific">Streptomyces caeruleatus</name>
    <dbReference type="NCBI Taxonomy" id="661399"/>
    <lineage>
        <taxon>Bacteria</taxon>
        <taxon>Bacillati</taxon>
        <taxon>Actinomycetota</taxon>
        <taxon>Actinomycetes</taxon>
        <taxon>Kitasatosporales</taxon>
        <taxon>Streptomycetaceae</taxon>
        <taxon>Streptomyces</taxon>
    </lineage>
</organism>
<keyword evidence="1" id="KW-0808">Transferase</keyword>
<dbReference type="OrthoDB" id="9774690at2"/>
<dbReference type="SUPFAM" id="SSF53671">
    <property type="entry name" value="Aspartate/ornithine carbamoyltransferase"/>
    <property type="match status" value="1"/>
</dbReference>
<keyword evidence="5" id="KW-1185">Reference proteome</keyword>
<evidence type="ECO:0000313" key="5">
    <source>
        <dbReference type="Proteomes" id="UP000053429"/>
    </source>
</evidence>
<dbReference type="InterPro" id="IPR036901">
    <property type="entry name" value="Asp/Orn_carbamoylTrfase_sf"/>
</dbReference>
<feature type="domain" description="Aspartate/ornithine carbamoyltransferase Asp/Orn-binding" evidence="2">
    <location>
        <begin position="59"/>
        <end position="211"/>
    </location>
</feature>
<sequence>MGSYTDVLVLRHTDDDAAHRAAAVSPVPVVSAGTGDREHPTQAMLDLWVLRSKLDGLAGVTLGYVGDPACRYARSLVYALAEFGAAGVVFLPPDGATVPDDVRSTLARAGMSWRTAGSATELLRNVDAVTIIPFELSDFHESAVRSHARSARLDERFVFDQALLRRTGTGVPVIHTGPRGPELPPEADDAPNVHYFEGVAKGVFLRAALMAELLAAHLRR</sequence>
<dbReference type="Pfam" id="PF02729">
    <property type="entry name" value="OTCace_N"/>
    <property type="match status" value="1"/>
</dbReference>
<feature type="domain" description="Aspartate/ornithine carbamoyltransferase carbamoyl-P binding" evidence="3">
    <location>
        <begin position="1"/>
        <end position="51"/>
    </location>
</feature>